<accession>A0A0G0FUG3</accession>
<evidence type="ECO:0000256" key="4">
    <source>
        <dbReference type="ARBA" id="ARBA00023163"/>
    </source>
</evidence>
<dbReference type="Pfam" id="PF04542">
    <property type="entry name" value="Sigma70_r2"/>
    <property type="match status" value="1"/>
</dbReference>
<keyword evidence="4" id="KW-0804">Transcription</keyword>
<proteinExistence type="inferred from homology"/>
<reference evidence="7 8" key="1">
    <citation type="journal article" date="2015" name="Nature">
        <title>rRNA introns, odd ribosomes, and small enigmatic genomes across a large radiation of phyla.</title>
        <authorList>
            <person name="Brown C.T."/>
            <person name="Hug L.A."/>
            <person name="Thomas B.C."/>
            <person name="Sharon I."/>
            <person name="Castelle C.J."/>
            <person name="Singh A."/>
            <person name="Wilkins M.J."/>
            <person name="Williams K.H."/>
            <person name="Banfield J.F."/>
        </authorList>
    </citation>
    <scope>NUCLEOTIDE SEQUENCE [LARGE SCALE GENOMIC DNA]</scope>
</reference>
<dbReference type="Proteomes" id="UP000034044">
    <property type="component" value="Unassembled WGS sequence"/>
</dbReference>
<dbReference type="InterPro" id="IPR014284">
    <property type="entry name" value="RNA_pol_sigma-70_dom"/>
</dbReference>
<dbReference type="NCBIfam" id="TIGR02937">
    <property type="entry name" value="sigma70-ECF"/>
    <property type="match status" value="1"/>
</dbReference>
<organism evidence="7 8">
    <name type="scientific">Candidatus Wolfebacteria bacterium GW2011_GWC1_37_10</name>
    <dbReference type="NCBI Taxonomy" id="1619010"/>
    <lineage>
        <taxon>Bacteria</taxon>
        <taxon>Candidatus Wolfeibacteriota</taxon>
    </lineage>
</organism>
<comment type="similarity">
    <text evidence="1">Belongs to the sigma-70 factor family. ECF subfamily.</text>
</comment>
<dbReference type="InterPro" id="IPR013324">
    <property type="entry name" value="RNA_pol_sigma_r3/r4-like"/>
</dbReference>
<evidence type="ECO:0000256" key="1">
    <source>
        <dbReference type="ARBA" id="ARBA00010641"/>
    </source>
</evidence>
<dbReference type="InterPro" id="IPR036388">
    <property type="entry name" value="WH-like_DNA-bd_sf"/>
</dbReference>
<dbReference type="EMBL" id="LBSR01000018">
    <property type="protein sequence ID" value="KKQ21557.1"/>
    <property type="molecule type" value="Genomic_DNA"/>
</dbReference>
<dbReference type="Gene3D" id="1.10.10.10">
    <property type="entry name" value="Winged helix-like DNA-binding domain superfamily/Winged helix DNA-binding domain"/>
    <property type="match status" value="1"/>
</dbReference>
<keyword evidence="3" id="KW-0731">Sigma factor</keyword>
<evidence type="ECO:0000256" key="3">
    <source>
        <dbReference type="ARBA" id="ARBA00023082"/>
    </source>
</evidence>
<dbReference type="Gene3D" id="1.10.1740.10">
    <property type="match status" value="1"/>
</dbReference>
<dbReference type="CDD" id="cd06171">
    <property type="entry name" value="Sigma70_r4"/>
    <property type="match status" value="1"/>
</dbReference>
<evidence type="ECO:0000259" key="5">
    <source>
        <dbReference type="Pfam" id="PF04542"/>
    </source>
</evidence>
<evidence type="ECO:0000259" key="6">
    <source>
        <dbReference type="Pfam" id="PF08281"/>
    </source>
</evidence>
<name>A0A0G0FUG3_9BACT</name>
<dbReference type="GO" id="GO:0016987">
    <property type="term" value="F:sigma factor activity"/>
    <property type="evidence" value="ECO:0007669"/>
    <property type="project" value="UniProtKB-KW"/>
</dbReference>
<dbReference type="PANTHER" id="PTHR43133:SF57">
    <property type="entry name" value="RNA POLYMERASE SIGMA-70 FACTOR"/>
    <property type="match status" value="1"/>
</dbReference>
<dbReference type="InterPro" id="IPR013325">
    <property type="entry name" value="RNA_pol_sigma_r2"/>
</dbReference>
<evidence type="ECO:0000313" key="7">
    <source>
        <dbReference type="EMBL" id="KKQ21557.1"/>
    </source>
</evidence>
<sequence>MLKSKFSKNKEMRIEEAFLAAYDQCSENILRHIYFRVSNMALAEDLTSETFLKTWQYLSGGKEVKNLKGFLYQVANNLIIDHYRQKPKEAVSFDNLPEFKDDKKSLSRDIDKGIEIGLLKKNLEQLSEDYRKILIYRFIDDLSIDEISKITDKSSVNIYVIIHRAIKVLKKKIFENENV</sequence>
<feature type="domain" description="RNA polymerase sigma factor 70 region 4 type 2" evidence="6">
    <location>
        <begin position="123"/>
        <end position="167"/>
    </location>
</feature>
<dbReference type="InterPro" id="IPR013249">
    <property type="entry name" value="RNA_pol_sigma70_r4_t2"/>
</dbReference>
<dbReference type="SUPFAM" id="SSF88946">
    <property type="entry name" value="Sigma2 domain of RNA polymerase sigma factors"/>
    <property type="match status" value="1"/>
</dbReference>
<evidence type="ECO:0000256" key="2">
    <source>
        <dbReference type="ARBA" id="ARBA00023015"/>
    </source>
</evidence>
<keyword evidence="2" id="KW-0805">Transcription regulation</keyword>
<feature type="domain" description="RNA polymerase sigma-70 region 2" evidence="5">
    <location>
        <begin position="27"/>
        <end position="86"/>
    </location>
</feature>
<dbReference type="SUPFAM" id="SSF88659">
    <property type="entry name" value="Sigma3 and sigma4 domains of RNA polymerase sigma factors"/>
    <property type="match status" value="1"/>
</dbReference>
<protein>
    <submittedName>
        <fullName evidence="7">RNA polymerase, sigma-24 subunit, ECF subfamily</fullName>
    </submittedName>
</protein>
<dbReference type="AlphaFoldDB" id="A0A0G0FUG3"/>
<evidence type="ECO:0000313" key="8">
    <source>
        <dbReference type="Proteomes" id="UP000034044"/>
    </source>
</evidence>
<gene>
    <name evidence="7" type="ORF">US36_C0018G0016</name>
</gene>
<dbReference type="PANTHER" id="PTHR43133">
    <property type="entry name" value="RNA POLYMERASE ECF-TYPE SIGMA FACTO"/>
    <property type="match status" value="1"/>
</dbReference>
<dbReference type="InterPro" id="IPR007627">
    <property type="entry name" value="RNA_pol_sigma70_r2"/>
</dbReference>
<dbReference type="GO" id="GO:0006352">
    <property type="term" value="P:DNA-templated transcription initiation"/>
    <property type="evidence" value="ECO:0007669"/>
    <property type="project" value="InterPro"/>
</dbReference>
<dbReference type="Pfam" id="PF08281">
    <property type="entry name" value="Sigma70_r4_2"/>
    <property type="match status" value="1"/>
</dbReference>
<dbReference type="InterPro" id="IPR039425">
    <property type="entry name" value="RNA_pol_sigma-70-like"/>
</dbReference>
<dbReference type="GO" id="GO:0003677">
    <property type="term" value="F:DNA binding"/>
    <property type="evidence" value="ECO:0007669"/>
    <property type="project" value="InterPro"/>
</dbReference>
<comment type="caution">
    <text evidence="7">The sequence shown here is derived from an EMBL/GenBank/DDBJ whole genome shotgun (WGS) entry which is preliminary data.</text>
</comment>